<name>A0A367ZTZ5_9BACT</name>
<evidence type="ECO:0000313" key="2">
    <source>
        <dbReference type="Proteomes" id="UP000252355"/>
    </source>
</evidence>
<evidence type="ECO:0000313" key="1">
    <source>
        <dbReference type="EMBL" id="RCK81179.1"/>
    </source>
</evidence>
<sequence>MDSMKIWGRRGIGVLLLVLLAWPVGAVTFTSLRLVPRQTPDGFENARRYEVAYLGPNGRELNEPDFPSSLKIKEMDFILAGVARQLLDLEYAAVGRKADVQAVASTTADEILALVSGKHSFGAPAWDPANQETLARYLQTAPDSLHLYVMRVLVTRGDNESEEEVVPLLLRLKHCPGQRDLLTLFFLRREAEAITPAP</sequence>
<dbReference type="AlphaFoldDB" id="A0A367ZTZ5"/>
<proteinExistence type="predicted"/>
<gene>
    <name evidence="1" type="ORF">OZSIB_2556</name>
</gene>
<reference evidence="1 2" key="1">
    <citation type="submission" date="2018-05" db="EMBL/GenBank/DDBJ databases">
        <title>A metagenomic window into the 2 km-deep terrestrial subsurface aquifer revealed taxonomically and functionally diverse microbial community comprising novel uncultured bacterial lineages.</title>
        <authorList>
            <person name="Kadnikov V.V."/>
            <person name="Mardanov A.V."/>
            <person name="Beletsky A.V."/>
            <person name="Banks D."/>
            <person name="Pimenov N.V."/>
            <person name="Frank Y.A."/>
            <person name="Karnachuk O.V."/>
            <person name="Ravin N.V."/>
        </authorList>
    </citation>
    <scope>NUCLEOTIDE SEQUENCE [LARGE SCALE GENOMIC DNA]</scope>
    <source>
        <strain evidence="1">BY5</strain>
    </source>
</reference>
<protein>
    <submittedName>
        <fullName evidence="1">Uncharacterized protein</fullName>
    </submittedName>
</protein>
<dbReference type="EMBL" id="QOQW01000003">
    <property type="protein sequence ID" value="RCK81179.1"/>
    <property type="molecule type" value="Genomic_DNA"/>
</dbReference>
<organism evidence="1 2">
    <name type="scientific">Candidatus Ozemobacter sibiricus</name>
    <dbReference type="NCBI Taxonomy" id="2268124"/>
    <lineage>
        <taxon>Bacteria</taxon>
        <taxon>Candidatus Ozemobacteria</taxon>
        <taxon>Candidatus Ozemobacterales</taxon>
        <taxon>Candidatus Ozemobacteraceae</taxon>
        <taxon>Candidatus Ozemobacter</taxon>
    </lineage>
</organism>
<accession>A0A367ZTZ5</accession>
<dbReference type="Proteomes" id="UP000252355">
    <property type="component" value="Unassembled WGS sequence"/>
</dbReference>
<comment type="caution">
    <text evidence="1">The sequence shown here is derived from an EMBL/GenBank/DDBJ whole genome shotgun (WGS) entry which is preliminary data.</text>
</comment>